<evidence type="ECO:0000313" key="4">
    <source>
        <dbReference type="Proteomes" id="UP001597369"/>
    </source>
</evidence>
<feature type="transmembrane region" description="Helical" evidence="1">
    <location>
        <begin position="73"/>
        <end position="93"/>
    </location>
</feature>
<keyword evidence="4" id="KW-1185">Reference proteome</keyword>
<keyword evidence="1" id="KW-0812">Transmembrane</keyword>
<evidence type="ECO:0000256" key="2">
    <source>
        <dbReference type="SAM" id="SignalP"/>
    </source>
</evidence>
<keyword evidence="2" id="KW-0732">Signal</keyword>
<gene>
    <name evidence="3" type="ORF">ACFSKU_03535</name>
</gene>
<feature type="transmembrane region" description="Helical" evidence="1">
    <location>
        <begin position="113"/>
        <end position="131"/>
    </location>
</feature>
<sequence length="181" mass="20783">MRKYFYLLFFLLIGFTANAQGNSALAAFNLWQNEVIQLGMLVLGGWAIVNIIIGSFRLTKATRNKKFFYQMNLYWNIVNLCIASATLYFILSVDTTIWQLLESIRMHELYKKILYLSVGLDFACIMIGAYLKERSRNTSKTEQQLGWGQAVTLQGFFLLLLDIIMTILLEVNANQIFGLIP</sequence>
<proteinExistence type="predicted"/>
<accession>A0ABW4WW08</accession>
<name>A0ABW4WW08_9BACT</name>
<dbReference type="EMBL" id="JBHUHV010000013">
    <property type="protein sequence ID" value="MFD2065940.1"/>
    <property type="molecule type" value="Genomic_DNA"/>
</dbReference>
<comment type="caution">
    <text evidence="3">The sequence shown here is derived from an EMBL/GenBank/DDBJ whole genome shotgun (WGS) entry which is preliminary data.</text>
</comment>
<dbReference type="InterPro" id="IPR054261">
    <property type="entry name" value="DUF6992"/>
</dbReference>
<evidence type="ECO:0000313" key="3">
    <source>
        <dbReference type="EMBL" id="MFD2065940.1"/>
    </source>
</evidence>
<keyword evidence="1" id="KW-0472">Membrane</keyword>
<feature type="transmembrane region" description="Helical" evidence="1">
    <location>
        <begin position="35"/>
        <end position="53"/>
    </location>
</feature>
<protein>
    <submittedName>
        <fullName evidence="3">DUF6992 family protein</fullName>
    </submittedName>
</protein>
<evidence type="ECO:0000256" key="1">
    <source>
        <dbReference type="SAM" id="Phobius"/>
    </source>
</evidence>
<feature type="chain" id="PRO_5047344683" evidence="2">
    <location>
        <begin position="20"/>
        <end position="181"/>
    </location>
</feature>
<feature type="signal peptide" evidence="2">
    <location>
        <begin position="1"/>
        <end position="19"/>
    </location>
</feature>
<dbReference type="RefSeq" id="WP_229962911.1">
    <property type="nucleotide sequence ID" value="NZ_JAJJWI010000038.1"/>
</dbReference>
<keyword evidence="1" id="KW-1133">Transmembrane helix</keyword>
<feature type="transmembrane region" description="Helical" evidence="1">
    <location>
        <begin position="151"/>
        <end position="169"/>
    </location>
</feature>
<reference evidence="4" key="1">
    <citation type="journal article" date="2019" name="Int. J. Syst. Evol. Microbiol.">
        <title>The Global Catalogue of Microorganisms (GCM) 10K type strain sequencing project: providing services to taxonomists for standard genome sequencing and annotation.</title>
        <authorList>
            <consortium name="The Broad Institute Genomics Platform"/>
            <consortium name="The Broad Institute Genome Sequencing Center for Infectious Disease"/>
            <person name="Wu L."/>
            <person name="Ma J."/>
        </authorList>
    </citation>
    <scope>NUCLEOTIDE SEQUENCE [LARGE SCALE GENOMIC DNA]</scope>
    <source>
        <strain evidence="4">JCM 16545</strain>
    </source>
</reference>
<organism evidence="3 4">
    <name type="scientific">Pontibacter silvestris</name>
    <dbReference type="NCBI Taxonomy" id="2305183"/>
    <lineage>
        <taxon>Bacteria</taxon>
        <taxon>Pseudomonadati</taxon>
        <taxon>Bacteroidota</taxon>
        <taxon>Cytophagia</taxon>
        <taxon>Cytophagales</taxon>
        <taxon>Hymenobacteraceae</taxon>
        <taxon>Pontibacter</taxon>
    </lineage>
</organism>
<dbReference type="Proteomes" id="UP001597369">
    <property type="component" value="Unassembled WGS sequence"/>
</dbReference>
<dbReference type="Pfam" id="PF22503">
    <property type="entry name" value="DUF6992"/>
    <property type="match status" value="1"/>
</dbReference>